<dbReference type="RefSeq" id="WP_259624652.1">
    <property type="nucleotide sequence ID" value="NZ_JANYMP010000009.1"/>
</dbReference>
<proteinExistence type="predicted"/>
<comment type="caution">
    <text evidence="1">The sequence shown here is derived from an EMBL/GenBank/DDBJ whole genome shotgun (WGS) entry which is preliminary data.</text>
</comment>
<gene>
    <name evidence="1" type="ORF">NZH93_19980</name>
</gene>
<organism evidence="1 2">
    <name type="scientific">Umezawaea endophytica</name>
    <dbReference type="NCBI Taxonomy" id="1654476"/>
    <lineage>
        <taxon>Bacteria</taxon>
        <taxon>Bacillati</taxon>
        <taxon>Actinomycetota</taxon>
        <taxon>Actinomycetes</taxon>
        <taxon>Pseudonocardiales</taxon>
        <taxon>Pseudonocardiaceae</taxon>
        <taxon>Umezawaea</taxon>
    </lineage>
</organism>
<dbReference type="EMBL" id="JANYMP010000009">
    <property type="protein sequence ID" value="MCS7479146.1"/>
    <property type="molecule type" value="Genomic_DNA"/>
</dbReference>
<reference evidence="1" key="1">
    <citation type="submission" date="2022-08" db="EMBL/GenBank/DDBJ databases">
        <authorList>
            <person name="Tistechok S."/>
            <person name="Samborskyy M."/>
            <person name="Roman I."/>
        </authorList>
    </citation>
    <scope>NUCLEOTIDE SEQUENCE</scope>
    <source>
        <strain evidence="1">DSM 103496</strain>
    </source>
</reference>
<accession>A0A9X3AG52</accession>
<protein>
    <submittedName>
        <fullName evidence="1">Chaperone modulator CbpM</fullName>
    </submittedName>
</protein>
<dbReference type="SUPFAM" id="SSF46955">
    <property type="entry name" value="Putative DNA-binding domain"/>
    <property type="match status" value="1"/>
</dbReference>
<dbReference type="InterPro" id="IPR009061">
    <property type="entry name" value="DNA-bd_dom_put_sf"/>
</dbReference>
<dbReference type="Pfam" id="PF13591">
    <property type="entry name" value="MerR_2"/>
    <property type="match status" value="1"/>
</dbReference>
<keyword evidence="2" id="KW-1185">Reference proteome</keyword>
<name>A0A9X3AG52_9PSEU</name>
<sequence length="97" mass="10779">MYVLTKPAELSVDRVSIHTGLHPDMVRRFAALGLVECAVDDGGRLWFPPGTVARVARIQRLRGGLSLNYNAVGLVLDLLDRIRVLEAQLRGSDRPWT</sequence>
<dbReference type="Proteomes" id="UP001141259">
    <property type="component" value="Unassembled WGS sequence"/>
</dbReference>
<dbReference type="AlphaFoldDB" id="A0A9X3AG52"/>
<dbReference type="Gene3D" id="1.10.1660.10">
    <property type="match status" value="1"/>
</dbReference>
<evidence type="ECO:0000313" key="2">
    <source>
        <dbReference type="Proteomes" id="UP001141259"/>
    </source>
</evidence>
<evidence type="ECO:0000313" key="1">
    <source>
        <dbReference type="EMBL" id="MCS7479146.1"/>
    </source>
</evidence>